<evidence type="ECO:0000313" key="1">
    <source>
        <dbReference type="EMBL" id="CDW36478.1"/>
    </source>
</evidence>
<dbReference type="AlphaFoldDB" id="A0A0K2UE01"/>
<dbReference type="GO" id="GO:0003676">
    <property type="term" value="F:nucleic acid binding"/>
    <property type="evidence" value="ECO:0007669"/>
    <property type="project" value="InterPro"/>
</dbReference>
<protein>
    <submittedName>
        <fullName evidence="1">Uncharacterized protein</fullName>
    </submittedName>
</protein>
<accession>A0A0K2UE01</accession>
<sequence>MNKTKVFGGRKIPTVKRGGGNIMFWECFSAKRRYQLHQIEGRMDHLLKKWFTKRSSAGSCNIQEYNPVHGLYK</sequence>
<dbReference type="InterPro" id="IPR036397">
    <property type="entry name" value="RNaseH_sf"/>
</dbReference>
<reference evidence="1" key="1">
    <citation type="submission" date="2014-05" db="EMBL/GenBank/DDBJ databases">
        <authorList>
            <person name="Chronopoulou M."/>
        </authorList>
    </citation>
    <scope>NUCLEOTIDE SEQUENCE</scope>
    <source>
        <tissue evidence="1">Whole organism</tissue>
    </source>
</reference>
<dbReference type="EMBL" id="HACA01019117">
    <property type="protein sequence ID" value="CDW36478.1"/>
    <property type="molecule type" value="Transcribed_RNA"/>
</dbReference>
<dbReference type="Gene3D" id="3.30.420.10">
    <property type="entry name" value="Ribonuclease H-like superfamily/Ribonuclease H"/>
    <property type="match status" value="1"/>
</dbReference>
<organism evidence="1">
    <name type="scientific">Lepeophtheirus salmonis</name>
    <name type="common">Salmon louse</name>
    <name type="synonym">Caligus salmonis</name>
    <dbReference type="NCBI Taxonomy" id="72036"/>
    <lineage>
        <taxon>Eukaryota</taxon>
        <taxon>Metazoa</taxon>
        <taxon>Ecdysozoa</taxon>
        <taxon>Arthropoda</taxon>
        <taxon>Crustacea</taxon>
        <taxon>Multicrustacea</taxon>
        <taxon>Hexanauplia</taxon>
        <taxon>Copepoda</taxon>
        <taxon>Siphonostomatoida</taxon>
        <taxon>Caligidae</taxon>
        <taxon>Lepeophtheirus</taxon>
    </lineage>
</organism>
<name>A0A0K2UE01_LEPSM</name>
<proteinExistence type="predicted"/>